<feature type="domain" description="Plant heme peroxidase family profile" evidence="14">
    <location>
        <begin position="100"/>
        <end position="365"/>
    </location>
</feature>
<evidence type="ECO:0000256" key="1">
    <source>
        <dbReference type="ARBA" id="ARBA00003917"/>
    </source>
</evidence>
<dbReference type="CDD" id="cd00691">
    <property type="entry name" value="ascorbate_peroxidase"/>
    <property type="match status" value="1"/>
</dbReference>
<dbReference type="AlphaFoldDB" id="A0A7S9GL42"/>
<keyword evidence="6" id="KW-0349">Heme</keyword>
<dbReference type="PANTHER" id="PTHR31356:SF58">
    <property type="entry name" value="CYTOCHROME C PEROXIDASE, MITOCHONDRIAL"/>
    <property type="match status" value="1"/>
</dbReference>
<dbReference type="EMBL" id="MT009033">
    <property type="protein sequence ID" value="QPF77267.1"/>
    <property type="molecule type" value="Genomic_DNA"/>
</dbReference>
<dbReference type="EC" id="1.11.1.-" evidence="13"/>
<evidence type="ECO:0000256" key="3">
    <source>
        <dbReference type="ARBA" id="ARBA00004569"/>
    </source>
</evidence>
<keyword evidence="8" id="KW-0809">Transit peptide</keyword>
<dbReference type="PRINTS" id="PR00459">
    <property type="entry name" value="ASPEROXIDASE"/>
</dbReference>
<evidence type="ECO:0000256" key="9">
    <source>
        <dbReference type="ARBA" id="ARBA00023002"/>
    </source>
</evidence>
<accession>A0A7S9GL42</accession>
<dbReference type="SUPFAM" id="SSF48113">
    <property type="entry name" value="Heme-dependent peroxidases"/>
    <property type="match status" value="1"/>
</dbReference>
<name>A0A7S9GL42_9AGAR</name>
<organism evidence="15">
    <name type="scientific">Flammulina filiformis</name>
    <dbReference type="NCBI Taxonomy" id="2060913"/>
    <lineage>
        <taxon>Eukaryota</taxon>
        <taxon>Fungi</taxon>
        <taxon>Dikarya</taxon>
        <taxon>Basidiomycota</taxon>
        <taxon>Agaricomycotina</taxon>
        <taxon>Agaricomycetes</taxon>
        <taxon>Agaricomycetidae</taxon>
        <taxon>Agaricales</taxon>
        <taxon>Marasmiineae</taxon>
        <taxon>Physalacriaceae</taxon>
        <taxon>Flammulina</taxon>
    </lineage>
</organism>
<dbReference type="GO" id="GO:0046872">
    <property type="term" value="F:metal ion binding"/>
    <property type="evidence" value="ECO:0007669"/>
    <property type="project" value="UniProtKB-UniRule"/>
</dbReference>
<evidence type="ECO:0000256" key="8">
    <source>
        <dbReference type="ARBA" id="ARBA00022946"/>
    </source>
</evidence>
<reference evidence="15" key="1">
    <citation type="submission" date="2020-01" db="EMBL/GenBank/DDBJ databases">
        <title>The sequence and expression pattern analysis of cytochrome c peroxidase gene (ffccp) in Flammulina filiformis.</title>
        <authorList>
            <person name="Yan J.-J."/>
            <person name="Xie B.-G."/>
            <person name="Wang R.-Q."/>
        </authorList>
    </citation>
    <scope>NUCLEOTIDE SEQUENCE</scope>
</reference>
<proteinExistence type="inferred from homology"/>
<dbReference type="Pfam" id="PF00141">
    <property type="entry name" value="peroxidase"/>
    <property type="match status" value="1"/>
</dbReference>
<dbReference type="PROSITE" id="PS00436">
    <property type="entry name" value="PEROXIDASE_2"/>
    <property type="match status" value="1"/>
</dbReference>
<dbReference type="PANTHER" id="PTHR31356">
    <property type="entry name" value="THYLAKOID LUMENAL 29 KDA PROTEIN, CHLOROPLASTIC-RELATED"/>
    <property type="match status" value="1"/>
</dbReference>
<keyword evidence="11" id="KW-0496">Mitochondrion</keyword>
<evidence type="ECO:0000256" key="4">
    <source>
        <dbReference type="ARBA" id="ARBA00005997"/>
    </source>
</evidence>
<evidence type="ECO:0000256" key="2">
    <source>
        <dbReference type="ARBA" id="ARBA00004305"/>
    </source>
</evidence>
<dbReference type="GO" id="GO:0042744">
    <property type="term" value="P:hydrogen peroxide catabolic process"/>
    <property type="evidence" value="ECO:0007669"/>
    <property type="project" value="TreeGrafter"/>
</dbReference>
<dbReference type="GO" id="GO:0000302">
    <property type="term" value="P:response to reactive oxygen species"/>
    <property type="evidence" value="ECO:0007669"/>
    <property type="project" value="TreeGrafter"/>
</dbReference>
<comment type="catalytic activity">
    <reaction evidence="12">
        <text>2 Fe(II)-[cytochrome c] + H2O2 + 2 H(+) = 2 Fe(III)-[cytochrome c] + 2 H2O</text>
        <dbReference type="Rhea" id="RHEA:16581"/>
        <dbReference type="Rhea" id="RHEA-COMP:10350"/>
        <dbReference type="Rhea" id="RHEA-COMP:14399"/>
        <dbReference type="ChEBI" id="CHEBI:15377"/>
        <dbReference type="ChEBI" id="CHEBI:15378"/>
        <dbReference type="ChEBI" id="CHEBI:16240"/>
        <dbReference type="ChEBI" id="CHEBI:29033"/>
        <dbReference type="ChEBI" id="CHEBI:29034"/>
        <dbReference type="EC" id="1.11.1.5"/>
    </reaction>
</comment>
<sequence>MSFSAFSRTRAALRAGAPIASRAKTTAFRSTFRRYSTEPPAPKSNTGLYIGIAALVGGGATYFLYDSNAAKSGAQSVKVKANLTPTQEDYQKVYDKIADVIDAASDAAYDDGSYGPVLLRLAWHSSGTYDAESKTGGSNYATMRFEPEALHGANAGLNVARDLMEKVKQEFPWITYGDLWTLAGVAAVQEMGGPKIPWRPGRIDGVATQATPDGRLPDASQGADHLRNIFYRMGFNDQEIVALSGAHALGRCHTDRSGFDGPWTFSPTTLTNDYYKLLFDEKWVWRKWGGPKQLEDKKTKSLMMLPTDYVLTTDKSFKKYAKAYADDQDLFFKDFSAVVARLFELGVPTSQFVTPEPWTMKSSSD</sequence>
<dbReference type="GO" id="GO:0004130">
    <property type="term" value="F:cytochrome-c peroxidase activity"/>
    <property type="evidence" value="ECO:0007669"/>
    <property type="project" value="UniProtKB-EC"/>
</dbReference>
<dbReference type="PROSITE" id="PS50873">
    <property type="entry name" value="PEROXIDASE_4"/>
    <property type="match status" value="1"/>
</dbReference>
<dbReference type="FunFam" id="1.10.420.10:FF:000009">
    <property type="entry name" value="Ascorbate peroxidase"/>
    <property type="match status" value="1"/>
</dbReference>
<dbReference type="GO" id="GO:0020037">
    <property type="term" value="F:heme binding"/>
    <property type="evidence" value="ECO:0007669"/>
    <property type="project" value="UniProtKB-UniRule"/>
</dbReference>
<dbReference type="PROSITE" id="PS00435">
    <property type="entry name" value="PEROXIDASE_1"/>
    <property type="match status" value="1"/>
</dbReference>
<dbReference type="InterPro" id="IPR002207">
    <property type="entry name" value="Peroxidase_I"/>
</dbReference>
<evidence type="ECO:0000259" key="14">
    <source>
        <dbReference type="PROSITE" id="PS50873"/>
    </source>
</evidence>
<dbReference type="PRINTS" id="PR00458">
    <property type="entry name" value="PEROXIDASE"/>
</dbReference>
<evidence type="ECO:0000256" key="6">
    <source>
        <dbReference type="ARBA" id="ARBA00022617"/>
    </source>
</evidence>
<keyword evidence="5 13" id="KW-0575">Peroxidase</keyword>
<protein>
    <recommendedName>
        <fullName evidence="13">Peroxidase</fullName>
        <ecNumber evidence="13">1.11.1.-</ecNumber>
    </recommendedName>
</protein>
<dbReference type="Gene3D" id="1.10.420.10">
    <property type="entry name" value="Peroxidase, domain 2"/>
    <property type="match status" value="1"/>
</dbReference>
<gene>
    <name evidence="15" type="primary">ccp</name>
</gene>
<evidence type="ECO:0000256" key="12">
    <source>
        <dbReference type="ARBA" id="ARBA00049265"/>
    </source>
</evidence>
<dbReference type="InterPro" id="IPR019793">
    <property type="entry name" value="Peroxidases_heam-ligand_BS"/>
</dbReference>
<evidence type="ECO:0000313" key="15">
    <source>
        <dbReference type="EMBL" id="QPF77267.1"/>
    </source>
</evidence>
<keyword evidence="7" id="KW-0479">Metal-binding</keyword>
<dbReference type="GO" id="GO:0034599">
    <property type="term" value="P:cellular response to oxidative stress"/>
    <property type="evidence" value="ECO:0007669"/>
    <property type="project" value="InterPro"/>
</dbReference>
<evidence type="ECO:0000256" key="13">
    <source>
        <dbReference type="RuleBase" id="RU363051"/>
    </source>
</evidence>
<dbReference type="InterPro" id="IPR019794">
    <property type="entry name" value="Peroxidases_AS"/>
</dbReference>
<dbReference type="GO" id="GO:0005758">
    <property type="term" value="C:mitochondrial intermembrane space"/>
    <property type="evidence" value="ECO:0007669"/>
    <property type="project" value="UniProtKB-SubCell"/>
</dbReference>
<comment type="function">
    <text evidence="1">Destroys radicals which are normally produced within the cells and which are toxic to biological systems.</text>
</comment>
<evidence type="ECO:0000256" key="11">
    <source>
        <dbReference type="ARBA" id="ARBA00023128"/>
    </source>
</evidence>
<keyword evidence="9 13" id="KW-0560">Oxidoreductase</keyword>
<comment type="similarity">
    <text evidence="4">Belongs to the peroxidase family. Cytochrome c peroxidase subfamily.</text>
</comment>
<dbReference type="InterPro" id="IPR044831">
    <property type="entry name" value="Ccp1-like"/>
</dbReference>
<dbReference type="GO" id="GO:0005759">
    <property type="term" value="C:mitochondrial matrix"/>
    <property type="evidence" value="ECO:0007669"/>
    <property type="project" value="UniProtKB-SubCell"/>
</dbReference>
<keyword evidence="10" id="KW-0408">Iron</keyword>
<dbReference type="InterPro" id="IPR010255">
    <property type="entry name" value="Haem_peroxidase_sf"/>
</dbReference>
<evidence type="ECO:0000256" key="10">
    <source>
        <dbReference type="ARBA" id="ARBA00023004"/>
    </source>
</evidence>
<evidence type="ECO:0000256" key="5">
    <source>
        <dbReference type="ARBA" id="ARBA00022559"/>
    </source>
</evidence>
<comment type="subcellular location">
    <subcellularLocation>
        <location evidence="3">Mitochondrion intermembrane space</location>
    </subcellularLocation>
    <subcellularLocation>
        <location evidence="2">Mitochondrion matrix</location>
    </subcellularLocation>
</comment>
<dbReference type="FunFam" id="1.10.520.10:FF:000005">
    <property type="entry name" value="Cytochrome c peroxidase"/>
    <property type="match status" value="1"/>
</dbReference>
<dbReference type="InterPro" id="IPR002016">
    <property type="entry name" value="Haem_peroxidase"/>
</dbReference>
<dbReference type="Gene3D" id="1.10.520.10">
    <property type="match status" value="1"/>
</dbReference>
<evidence type="ECO:0000256" key="7">
    <source>
        <dbReference type="ARBA" id="ARBA00022723"/>
    </source>
</evidence>